<evidence type="ECO:0000256" key="1">
    <source>
        <dbReference type="ARBA" id="ARBA00001946"/>
    </source>
</evidence>
<feature type="domain" description="Nudix hydrolase" evidence="10">
    <location>
        <begin position="168"/>
        <end position="294"/>
    </location>
</feature>
<evidence type="ECO:0000259" key="10">
    <source>
        <dbReference type="PROSITE" id="PS51462"/>
    </source>
</evidence>
<dbReference type="NCBIfam" id="NF001299">
    <property type="entry name" value="PRK00241.1"/>
    <property type="match status" value="1"/>
</dbReference>
<evidence type="ECO:0000256" key="4">
    <source>
        <dbReference type="ARBA" id="ARBA00012381"/>
    </source>
</evidence>
<dbReference type="SUPFAM" id="SSF55811">
    <property type="entry name" value="Nudix"/>
    <property type="match status" value="1"/>
</dbReference>
<dbReference type="Pfam" id="PF00293">
    <property type="entry name" value="NUDIX"/>
    <property type="match status" value="1"/>
</dbReference>
<name>A0A9D1RD08_9FIRM</name>
<dbReference type="InterPro" id="IPR050241">
    <property type="entry name" value="NAD-cap_RNA_hydrolase_NudC"/>
</dbReference>
<evidence type="ECO:0000256" key="3">
    <source>
        <dbReference type="ARBA" id="ARBA00009595"/>
    </source>
</evidence>
<dbReference type="EMBL" id="DXGF01000141">
    <property type="protein sequence ID" value="HIW84296.1"/>
    <property type="molecule type" value="Genomic_DNA"/>
</dbReference>
<dbReference type="CDD" id="cd03429">
    <property type="entry name" value="NUDIX_NADH_pyrophosphatase_Nudt13"/>
    <property type="match status" value="1"/>
</dbReference>
<comment type="similarity">
    <text evidence="3">Belongs to the Nudix hydrolase family. NudC subfamily.</text>
</comment>
<comment type="cofactor">
    <cofactor evidence="1">
        <name>Mg(2+)</name>
        <dbReference type="ChEBI" id="CHEBI:18420"/>
    </cofactor>
</comment>
<dbReference type="Gene3D" id="3.90.79.20">
    <property type="match status" value="1"/>
</dbReference>
<evidence type="ECO:0000256" key="2">
    <source>
        <dbReference type="ARBA" id="ARBA00001947"/>
    </source>
</evidence>
<protein>
    <recommendedName>
        <fullName evidence="4">NAD(+) diphosphatase</fullName>
        <ecNumber evidence="4">3.6.1.22</ecNumber>
    </recommendedName>
</protein>
<evidence type="ECO:0000256" key="7">
    <source>
        <dbReference type="ARBA" id="ARBA00022842"/>
    </source>
</evidence>
<dbReference type="PROSITE" id="PS51462">
    <property type="entry name" value="NUDIX"/>
    <property type="match status" value="1"/>
</dbReference>
<dbReference type="GO" id="GO:0019677">
    <property type="term" value="P:NAD+ catabolic process"/>
    <property type="evidence" value="ECO:0007669"/>
    <property type="project" value="TreeGrafter"/>
</dbReference>
<evidence type="ECO:0000256" key="8">
    <source>
        <dbReference type="ARBA" id="ARBA00023027"/>
    </source>
</evidence>
<keyword evidence="5" id="KW-0479">Metal-binding</keyword>
<comment type="caution">
    <text evidence="11">The sequence shown here is derived from an EMBL/GenBank/DDBJ whole genome shotgun (WGS) entry which is preliminary data.</text>
</comment>
<dbReference type="InterPro" id="IPR000086">
    <property type="entry name" value="NUDIX_hydrolase_dom"/>
</dbReference>
<proteinExistence type="inferred from homology"/>
<dbReference type="InterPro" id="IPR049734">
    <property type="entry name" value="NudC-like_C"/>
</dbReference>
<dbReference type="GO" id="GO:0005829">
    <property type="term" value="C:cytosol"/>
    <property type="evidence" value="ECO:0007669"/>
    <property type="project" value="TreeGrafter"/>
</dbReference>
<accession>A0A9D1RD08</accession>
<keyword evidence="6 11" id="KW-0378">Hydrolase</keyword>
<keyword evidence="7" id="KW-0460">Magnesium</keyword>
<dbReference type="Gene3D" id="3.90.79.10">
    <property type="entry name" value="Nucleoside Triphosphate Pyrophosphohydrolase"/>
    <property type="match status" value="1"/>
</dbReference>
<evidence type="ECO:0000313" key="12">
    <source>
        <dbReference type="Proteomes" id="UP000824263"/>
    </source>
</evidence>
<dbReference type="InterPro" id="IPR015797">
    <property type="entry name" value="NUDIX_hydrolase-like_dom_sf"/>
</dbReference>
<evidence type="ECO:0000256" key="5">
    <source>
        <dbReference type="ARBA" id="ARBA00022723"/>
    </source>
</evidence>
<evidence type="ECO:0000313" key="11">
    <source>
        <dbReference type="EMBL" id="HIW84296.1"/>
    </source>
</evidence>
<dbReference type="AlphaFoldDB" id="A0A9D1RD08"/>
<dbReference type="PANTHER" id="PTHR42904">
    <property type="entry name" value="NUDIX HYDROLASE, NUDC SUBFAMILY"/>
    <property type="match status" value="1"/>
</dbReference>
<sequence length="297" mass="34490">MIQDIQPYQYDNAYHPVLPQAQDFLLCYEGTRTLVKREGKEICFPTFQEAEKRWEKEREPLYQGAVYLFSIRCPGGADGKGTALGEIRFYLHPEADGHSLEADGFTWEDNWLFRRADPKYLRFAGITGWQLFRWYESHRFCGRCGKPMVPDEKERMMKCPSCGLMEFPKICPAVIIGVTHGSKILMSKYARRDFKDYALLAGFNEIGETIEETVRREVMEEVGLKVKNITYFKSQPWSFSDTLLMGFFCELDGEDAISIDQEELAMAEWFEREVMPVKEEDLSLTNAMMMAFKEGKI</sequence>
<comment type="cofactor">
    <cofactor evidence="2">
        <name>Zn(2+)</name>
        <dbReference type="ChEBI" id="CHEBI:29105"/>
    </cofactor>
</comment>
<keyword evidence="8" id="KW-0520">NAD</keyword>
<dbReference type="GO" id="GO:0046872">
    <property type="term" value="F:metal ion binding"/>
    <property type="evidence" value="ECO:0007669"/>
    <property type="project" value="UniProtKB-KW"/>
</dbReference>
<dbReference type="PANTHER" id="PTHR42904:SF6">
    <property type="entry name" value="NAD-CAPPED RNA HYDROLASE NUDT12"/>
    <property type="match status" value="1"/>
</dbReference>
<dbReference type="Pfam" id="PF09297">
    <property type="entry name" value="Zn_ribbon_NUD"/>
    <property type="match status" value="1"/>
</dbReference>
<reference evidence="11" key="2">
    <citation type="submission" date="2021-04" db="EMBL/GenBank/DDBJ databases">
        <authorList>
            <person name="Gilroy R."/>
        </authorList>
    </citation>
    <scope>NUCLEOTIDE SEQUENCE</scope>
    <source>
        <strain evidence="11">ChiSxjej1B13-11762</strain>
    </source>
</reference>
<dbReference type="PROSITE" id="PS00893">
    <property type="entry name" value="NUDIX_BOX"/>
    <property type="match status" value="1"/>
</dbReference>
<organism evidence="11 12">
    <name type="scientific">Candidatus Dorea gallistercoris</name>
    <dbReference type="NCBI Taxonomy" id="2838542"/>
    <lineage>
        <taxon>Bacteria</taxon>
        <taxon>Bacillati</taxon>
        <taxon>Bacillota</taxon>
        <taxon>Clostridia</taxon>
        <taxon>Lachnospirales</taxon>
        <taxon>Lachnospiraceae</taxon>
        <taxon>Dorea</taxon>
    </lineage>
</organism>
<dbReference type="GO" id="GO:0035529">
    <property type="term" value="F:NADH pyrophosphatase activity"/>
    <property type="evidence" value="ECO:0007669"/>
    <property type="project" value="TreeGrafter"/>
</dbReference>
<dbReference type="GO" id="GO:0006742">
    <property type="term" value="P:NADP+ catabolic process"/>
    <property type="evidence" value="ECO:0007669"/>
    <property type="project" value="TreeGrafter"/>
</dbReference>
<gene>
    <name evidence="11" type="primary">nudC</name>
    <name evidence="11" type="ORF">H9873_08235</name>
</gene>
<dbReference type="InterPro" id="IPR015376">
    <property type="entry name" value="Znr_NADH_PPase"/>
</dbReference>
<reference evidence="11" key="1">
    <citation type="journal article" date="2021" name="PeerJ">
        <title>Extensive microbial diversity within the chicken gut microbiome revealed by metagenomics and culture.</title>
        <authorList>
            <person name="Gilroy R."/>
            <person name="Ravi A."/>
            <person name="Getino M."/>
            <person name="Pursley I."/>
            <person name="Horton D.L."/>
            <person name="Alikhan N.F."/>
            <person name="Baker D."/>
            <person name="Gharbi K."/>
            <person name="Hall N."/>
            <person name="Watson M."/>
            <person name="Adriaenssens E.M."/>
            <person name="Foster-Nyarko E."/>
            <person name="Jarju S."/>
            <person name="Secka A."/>
            <person name="Antonio M."/>
            <person name="Oren A."/>
            <person name="Chaudhuri R.R."/>
            <person name="La Ragione R."/>
            <person name="Hildebrand F."/>
            <person name="Pallen M.J."/>
        </authorList>
    </citation>
    <scope>NUCLEOTIDE SEQUENCE</scope>
    <source>
        <strain evidence="11">ChiSxjej1B13-11762</strain>
    </source>
</reference>
<dbReference type="EC" id="3.6.1.22" evidence="4"/>
<dbReference type="InterPro" id="IPR020084">
    <property type="entry name" value="NUDIX_hydrolase_CS"/>
</dbReference>
<dbReference type="Proteomes" id="UP000824263">
    <property type="component" value="Unassembled WGS sequence"/>
</dbReference>
<evidence type="ECO:0000256" key="6">
    <source>
        <dbReference type="ARBA" id="ARBA00022801"/>
    </source>
</evidence>
<evidence type="ECO:0000256" key="9">
    <source>
        <dbReference type="ARBA" id="ARBA00023679"/>
    </source>
</evidence>
<comment type="catalytic activity">
    <reaction evidence="9">
        <text>a 5'-end NAD(+)-phospho-ribonucleoside in mRNA + H2O = a 5'-end phospho-adenosine-phospho-ribonucleoside in mRNA + beta-nicotinamide D-ribonucleotide + 2 H(+)</text>
        <dbReference type="Rhea" id="RHEA:60876"/>
        <dbReference type="Rhea" id="RHEA-COMP:15698"/>
        <dbReference type="Rhea" id="RHEA-COMP:15719"/>
        <dbReference type="ChEBI" id="CHEBI:14649"/>
        <dbReference type="ChEBI" id="CHEBI:15377"/>
        <dbReference type="ChEBI" id="CHEBI:15378"/>
        <dbReference type="ChEBI" id="CHEBI:144029"/>
        <dbReference type="ChEBI" id="CHEBI:144051"/>
    </reaction>
    <physiologicalReaction direction="left-to-right" evidence="9">
        <dbReference type="Rhea" id="RHEA:60877"/>
    </physiologicalReaction>
</comment>